<name>A0A2S5B793_9BASI</name>
<feature type="compositionally biased region" description="Gly residues" evidence="1">
    <location>
        <begin position="157"/>
        <end position="173"/>
    </location>
</feature>
<dbReference type="PANTHER" id="PTHR13166:SF7">
    <property type="entry name" value="LYR MOTIF-CONTAINING PROTEIN 4"/>
    <property type="match status" value="1"/>
</dbReference>
<dbReference type="OrthoDB" id="275715at2759"/>
<evidence type="ECO:0000259" key="2">
    <source>
        <dbReference type="Pfam" id="PF05347"/>
    </source>
</evidence>
<dbReference type="InterPro" id="IPR051522">
    <property type="entry name" value="ISC_assembly_LYR"/>
</dbReference>
<dbReference type="PANTHER" id="PTHR13166">
    <property type="entry name" value="PROTEIN C6ORF149"/>
    <property type="match status" value="1"/>
</dbReference>
<feature type="domain" description="Complex 1 LYR protein" evidence="2">
    <location>
        <begin position="28"/>
        <end position="60"/>
    </location>
</feature>
<dbReference type="InterPro" id="IPR008011">
    <property type="entry name" value="Complex1_LYR_dom"/>
</dbReference>
<dbReference type="GO" id="GO:0005739">
    <property type="term" value="C:mitochondrion"/>
    <property type="evidence" value="ECO:0007669"/>
    <property type="project" value="TreeGrafter"/>
</dbReference>
<accession>A0A2S5B793</accession>
<gene>
    <name evidence="3" type="ORF">BMF94_4453</name>
</gene>
<dbReference type="Pfam" id="PF05347">
    <property type="entry name" value="Complex1_LYR"/>
    <property type="match status" value="1"/>
</dbReference>
<dbReference type="EMBL" id="PJQD01000048">
    <property type="protein sequence ID" value="POY72625.1"/>
    <property type="molecule type" value="Genomic_DNA"/>
</dbReference>
<keyword evidence="4" id="KW-1185">Reference proteome</keyword>
<feature type="compositionally biased region" description="Low complexity" evidence="1">
    <location>
        <begin position="78"/>
        <end position="105"/>
    </location>
</feature>
<evidence type="ECO:0000256" key="1">
    <source>
        <dbReference type="SAM" id="MobiDB-lite"/>
    </source>
</evidence>
<protein>
    <recommendedName>
        <fullName evidence="2">Complex 1 LYR protein domain-containing protein</fullName>
    </recommendedName>
</protein>
<dbReference type="Proteomes" id="UP000237144">
    <property type="component" value="Unassembled WGS sequence"/>
</dbReference>
<dbReference type="GO" id="GO:0016226">
    <property type="term" value="P:iron-sulfur cluster assembly"/>
    <property type="evidence" value="ECO:0007669"/>
    <property type="project" value="TreeGrafter"/>
</dbReference>
<evidence type="ECO:0000313" key="4">
    <source>
        <dbReference type="Proteomes" id="UP000237144"/>
    </source>
</evidence>
<dbReference type="GO" id="GO:1990221">
    <property type="term" value="C:L-cysteine desulfurase complex"/>
    <property type="evidence" value="ECO:0007669"/>
    <property type="project" value="TreeGrafter"/>
</dbReference>
<feature type="region of interest" description="Disordered" evidence="1">
    <location>
        <begin position="78"/>
        <end position="112"/>
    </location>
</feature>
<reference evidence="3 4" key="1">
    <citation type="journal article" date="2018" name="Front. Microbiol.">
        <title>Prospects for Fungal Bioremediation of Acidic Radioactive Waste Sites: Characterization and Genome Sequence of Rhodotorula taiwanensis MD1149.</title>
        <authorList>
            <person name="Tkavc R."/>
            <person name="Matrosova V.Y."/>
            <person name="Grichenko O.E."/>
            <person name="Gostincar C."/>
            <person name="Volpe R.P."/>
            <person name="Klimenkova P."/>
            <person name="Gaidamakova E.K."/>
            <person name="Zhou C.E."/>
            <person name="Stewart B.J."/>
            <person name="Lyman M.G."/>
            <person name="Malfatti S.A."/>
            <person name="Rubinfeld B."/>
            <person name="Courtot M."/>
            <person name="Singh J."/>
            <person name="Dalgard C.L."/>
            <person name="Hamilton T."/>
            <person name="Frey K.G."/>
            <person name="Gunde-Cimerman N."/>
            <person name="Dugan L."/>
            <person name="Daly M.J."/>
        </authorList>
    </citation>
    <scope>NUCLEOTIDE SEQUENCE [LARGE SCALE GENOMIC DNA]</scope>
    <source>
        <strain evidence="3 4">MD1149</strain>
    </source>
</reference>
<proteinExistence type="predicted"/>
<evidence type="ECO:0000313" key="3">
    <source>
        <dbReference type="EMBL" id="POY72625.1"/>
    </source>
</evidence>
<dbReference type="STRING" id="741276.A0A2S5B793"/>
<feature type="region of interest" description="Disordered" evidence="1">
    <location>
        <begin position="155"/>
        <end position="184"/>
    </location>
</feature>
<organism evidence="3 4">
    <name type="scientific">Rhodotorula taiwanensis</name>
    <dbReference type="NCBI Taxonomy" id="741276"/>
    <lineage>
        <taxon>Eukaryota</taxon>
        <taxon>Fungi</taxon>
        <taxon>Dikarya</taxon>
        <taxon>Basidiomycota</taxon>
        <taxon>Pucciniomycotina</taxon>
        <taxon>Microbotryomycetes</taxon>
        <taxon>Sporidiobolales</taxon>
        <taxon>Sporidiobolaceae</taxon>
        <taxon>Rhodotorula</taxon>
    </lineage>
</organism>
<sequence>MPAHTQSLAALPRHLRISPSVAISRSHLLALYREELRVAHSFASYNFKEYFLRRTRTKFRTELPALLDSAYANSSSSSSAAAPSSAASSPSATAFSSSTPVTSSAGDATARTPEDRLREWYAESLSELAVMARSALINSMYEAPKLVVEGKANVMTTGGGGAGAEASYGGGGQPANPEGTPSSA</sequence>
<comment type="caution">
    <text evidence="3">The sequence shown here is derived from an EMBL/GenBank/DDBJ whole genome shotgun (WGS) entry which is preliminary data.</text>
</comment>
<dbReference type="AlphaFoldDB" id="A0A2S5B793"/>